<proteinExistence type="predicted"/>
<evidence type="ECO:0000313" key="1">
    <source>
        <dbReference type="EMBL" id="CRL05753.1"/>
    </source>
</evidence>
<organism evidence="1 2">
    <name type="scientific">Clunio marinus</name>
    <dbReference type="NCBI Taxonomy" id="568069"/>
    <lineage>
        <taxon>Eukaryota</taxon>
        <taxon>Metazoa</taxon>
        <taxon>Ecdysozoa</taxon>
        <taxon>Arthropoda</taxon>
        <taxon>Hexapoda</taxon>
        <taxon>Insecta</taxon>
        <taxon>Pterygota</taxon>
        <taxon>Neoptera</taxon>
        <taxon>Endopterygota</taxon>
        <taxon>Diptera</taxon>
        <taxon>Nematocera</taxon>
        <taxon>Chironomoidea</taxon>
        <taxon>Chironomidae</taxon>
        <taxon>Clunio</taxon>
    </lineage>
</organism>
<evidence type="ECO:0000313" key="2">
    <source>
        <dbReference type="Proteomes" id="UP000183832"/>
    </source>
</evidence>
<protein>
    <submittedName>
        <fullName evidence="1">CLUMA_CG018782, isoform A</fullName>
    </submittedName>
</protein>
<gene>
    <name evidence="1" type="ORF">CLUMA_CG018782</name>
</gene>
<dbReference type="Proteomes" id="UP000183832">
    <property type="component" value="Unassembled WGS sequence"/>
</dbReference>
<sequence length="60" mass="6916">MTAHSKAIVCAFFNSIRFLFNSQDISPVGRRHNTPRFTDSSHHQISFNFTLKTKSLITNF</sequence>
<reference evidence="1 2" key="1">
    <citation type="submission" date="2015-04" db="EMBL/GenBank/DDBJ databases">
        <authorList>
            <person name="Syromyatnikov M.Y."/>
            <person name="Popov V.N."/>
        </authorList>
    </citation>
    <scope>NUCLEOTIDE SEQUENCE [LARGE SCALE GENOMIC DNA]</scope>
</reference>
<keyword evidence="2" id="KW-1185">Reference proteome</keyword>
<dbReference type="EMBL" id="CVRI01000065">
    <property type="protein sequence ID" value="CRL05753.1"/>
    <property type="molecule type" value="Genomic_DNA"/>
</dbReference>
<accession>A0A1J1J4F6</accession>
<name>A0A1J1J4F6_9DIPT</name>
<dbReference type="AlphaFoldDB" id="A0A1J1J4F6"/>